<feature type="domain" description="Flagellar M-ring N-terminal" evidence="2">
    <location>
        <begin position="32"/>
        <end position="100"/>
    </location>
</feature>
<name>A0A162AH72_9GAMM</name>
<dbReference type="Pfam" id="PF01514">
    <property type="entry name" value="YscJ_FliF"/>
    <property type="match status" value="1"/>
</dbReference>
<evidence type="ECO:0000256" key="1">
    <source>
        <dbReference type="SAM" id="Phobius"/>
    </source>
</evidence>
<sequence length="162" mass="18468">MLNITRHNKLLLVLASSVIFAVFIIVWAKQDNPAFRPLVQDMRLVDTVLIADVLDQERIAYYADVKNHILYVDQANTELARVSLAQAGIVINYPKITQYSDLDEAYQALIEQKTREQANVNIWEQPWFLKVVRLAMGAVVIIVLILSVVRPAVRAIILEQDK</sequence>
<dbReference type="OrthoDB" id="6313998at2"/>
<feature type="transmembrane region" description="Helical" evidence="1">
    <location>
        <begin position="131"/>
        <end position="153"/>
    </location>
</feature>
<evidence type="ECO:0000259" key="2">
    <source>
        <dbReference type="Pfam" id="PF01514"/>
    </source>
</evidence>
<dbReference type="InterPro" id="IPR043427">
    <property type="entry name" value="YscJ/FliF"/>
</dbReference>
<gene>
    <name evidence="3" type="ORF">N476_17875</name>
</gene>
<feature type="transmembrane region" description="Helical" evidence="1">
    <location>
        <begin position="10"/>
        <end position="28"/>
    </location>
</feature>
<protein>
    <recommendedName>
        <fullName evidence="2">Flagellar M-ring N-terminal domain-containing protein</fullName>
    </recommendedName>
</protein>
<comment type="caution">
    <text evidence="3">The sequence shown here is derived from an EMBL/GenBank/DDBJ whole genome shotgun (WGS) entry which is preliminary data.</text>
</comment>
<dbReference type="EMBL" id="AUXZ01000079">
    <property type="protein sequence ID" value="KZN49874.1"/>
    <property type="molecule type" value="Genomic_DNA"/>
</dbReference>
<accession>A0A162AH72</accession>
<keyword evidence="1" id="KW-0472">Membrane</keyword>
<dbReference type="PANTHER" id="PTHR30046:SF0">
    <property type="entry name" value="FLAGELLAR M-RING PROTEIN"/>
    <property type="match status" value="1"/>
</dbReference>
<evidence type="ECO:0000313" key="3">
    <source>
        <dbReference type="EMBL" id="KZN49874.1"/>
    </source>
</evidence>
<dbReference type="PATRIC" id="fig|1365251.3.peg.2877"/>
<dbReference type="RefSeq" id="WP_063362283.1">
    <property type="nucleotide sequence ID" value="NZ_AUXZ01000079.1"/>
</dbReference>
<dbReference type="InterPro" id="IPR006182">
    <property type="entry name" value="FliF_N_dom"/>
</dbReference>
<organism evidence="3 4">
    <name type="scientific">Pseudoalteromonas luteoviolacea H33</name>
    <dbReference type="NCBI Taxonomy" id="1365251"/>
    <lineage>
        <taxon>Bacteria</taxon>
        <taxon>Pseudomonadati</taxon>
        <taxon>Pseudomonadota</taxon>
        <taxon>Gammaproteobacteria</taxon>
        <taxon>Alteromonadales</taxon>
        <taxon>Pseudoalteromonadaceae</taxon>
        <taxon>Pseudoalteromonas</taxon>
    </lineage>
</organism>
<dbReference type="PANTHER" id="PTHR30046">
    <property type="entry name" value="FLAGELLAR M-RING PROTEIN"/>
    <property type="match status" value="1"/>
</dbReference>
<reference evidence="3 4" key="1">
    <citation type="submission" date="2013-07" db="EMBL/GenBank/DDBJ databases">
        <title>Comparative Genomic and Metabolomic Analysis of Twelve Strains of Pseudoalteromonas luteoviolacea.</title>
        <authorList>
            <person name="Vynne N.G."/>
            <person name="Mansson M."/>
            <person name="Gram L."/>
        </authorList>
    </citation>
    <scope>NUCLEOTIDE SEQUENCE [LARGE SCALE GENOMIC DNA]</scope>
    <source>
        <strain evidence="3 4">H33</strain>
    </source>
</reference>
<keyword evidence="1" id="KW-0812">Transmembrane</keyword>
<proteinExistence type="predicted"/>
<dbReference type="AlphaFoldDB" id="A0A162AH72"/>
<evidence type="ECO:0000313" key="4">
    <source>
        <dbReference type="Proteomes" id="UP000076503"/>
    </source>
</evidence>
<dbReference type="Proteomes" id="UP000076503">
    <property type="component" value="Unassembled WGS sequence"/>
</dbReference>
<keyword evidence="1" id="KW-1133">Transmembrane helix</keyword>